<protein>
    <submittedName>
        <fullName evidence="2">CLUMA_CG004090, isoform A</fullName>
    </submittedName>
</protein>
<dbReference type="EMBL" id="CVRI01000018">
    <property type="protein sequence ID" value="CRK90365.1"/>
    <property type="molecule type" value="Genomic_DNA"/>
</dbReference>
<sequence length="90" mass="10639">MLYQTDSVKTTQFSLEFYSTSYAGIRIGPVVKRDVMKASIMLEHQSDNNKSERCFNDFCYRFFVFIILWAFFIFEVSLGRRADLHDFSVI</sequence>
<keyword evidence="1" id="KW-1133">Transmembrane helix</keyword>
<dbReference type="Gene3D" id="3.40.50.10050">
    <property type="entry name" value="Translation initiation factor IF- 2, domain 3"/>
    <property type="match status" value="1"/>
</dbReference>
<gene>
    <name evidence="2" type="ORF">CLUMA_CG004090</name>
</gene>
<dbReference type="OrthoDB" id="4928at2759"/>
<dbReference type="Proteomes" id="UP000183832">
    <property type="component" value="Unassembled WGS sequence"/>
</dbReference>
<dbReference type="STRING" id="568069.A0A1J1HQQ1"/>
<accession>A0A1J1HQQ1</accession>
<keyword evidence="1" id="KW-0472">Membrane</keyword>
<keyword evidence="1" id="KW-0812">Transmembrane</keyword>
<organism evidence="2 3">
    <name type="scientific">Clunio marinus</name>
    <dbReference type="NCBI Taxonomy" id="568069"/>
    <lineage>
        <taxon>Eukaryota</taxon>
        <taxon>Metazoa</taxon>
        <taxon>Ecdysozoa</taxon>
        <taxon>Arthropoda</taxon>
        <taxon>Hexapoda</taxon>
        <taxon>Insecta</taxon>
        <taxon>Pterygota</taxon>
        <taxon>Neoptera</taxon>
        <taxon>Endopterygota</taxon>
        <taxon>Diptera</taxon>
        <taxon>Nematocera</taxon>
        <taxon>Chironomoidea</taxon>
        <taxon>Chironomidae</taxon>
        <taxon>Clunio</taxon>
    </lineage>
</organism>
<name>A0A1J1HQQ1_9DIPT</name>
<reference evidence="2 3" key="1">
    <citation type="submission" date="2015-04" db="EMBL/GenBank/DDBJ databases">
        <authorList>
            <person name="Syromyatnikov M.Y."/>
            <person name="Popov V.N."/>
        </authorList>
    </citation>
    <scope>NUCLEOTIDE SEQUENCE [LARGE SCALE GENOMIC DNA]</scope>
</reference>
<keyword evidence="3" id="KW-1185">Reference proteome</keyword>
<evidence type="ECO:0000256" key="1">
    <source>
        <dbReference type="SAM" id="Phobius"/>
    </source>
</evidence>
<evidence type="ECO:0000313" key="3">
    <source>
        <dbReference type="Proteomes" id="UP000183832"/>
    </source>
</evidence>
<dbReference type="InterPro" id="IPR036925">
    <property type="entry name" value="TIF_IF2_dom3_sf"/>
</dbReference>
<feature type="transmembrane region" description="Helical" evidence="1">
    <location>
        <begin position="58"/>
        <end position="78"/>
    </location>
</feature>
<evidence type="ECO:0000313" key="2">
    <source>
        <dbReference type="EMBL" id="CRK90365.1"/>
    </source>
</evidence>
<proteinExistence type="predicted"/>
<dbReference type="AlphaFoldDB" id="A0A1J1HQQ1"/>